<feature type="non-terminal residue" evidence="2">
    <location>
        <position position="1"/>
    </location>
</feature>
<evidence type="ECO:0000313" key="2">
    <source>
        <dbReference type="EMBL" id="JAG18488.1"/>
    </source>
</evidence>
<dbReference type="InterPro" id="IPR036397">
    <property type="entry name" value="RNaseH_sf"/>
</dbReference>
<dbReference type="InterPro" id="IPR012337">
    <property type="entry name" value="RNaseH-like_sf"/>
</dbReference>
<dbReference type="InterPro" id="IPR002156">
    <property type="entry name" value="RNaseH_domain"/>
</dbReference>
<dbReference type="GO" id="GO:0003676">
    <property type="term" value="F:nucleic acid binding"/>
    <property type="evidence" value="ECO:0007669"/>
    <property type="project" value="InterPro"/>
</dbReference>
<accession>A0A0A9XI51</accession>
<proteinExistence type="predicted"/>
<dbReference type="Gene3D" id="3.30.420.10">
    <property type="entry name" value="Ribonuclease H-like superfamily/Ribonuclease H"/>
    <property type="match status" value="1"/>
</dbReference>
<feature type="domain" description="RNase H type-1" evidence="1">
    <location>
        <begin position="1"/>
        <end position="79"/>
    </location>
</feature>
<reference evidence="2" key="1">
    <citation type="journal article" date="2014" name="PLoS ONE">
        <title>Transcriptome-Based Identification of ABC Transporters in the Western Tarnished Plant Bug Lygus hesperus.</title>
        <authorList>
            <person name="Hull J.J."/>
            <person name="Chaney K."/>
            <person name="Geib S.M."/>
            <person name="Fabrick J.A."/>
            <person name="Brent C.S."/>
            <person name="Walsh D."/>
            <person name="Lavine L.C."/>
        </authorList>
    </citation>
    <scope>NUCLEOTIDE SEQUENCE</scope>
</reference>
<dbReference type="PROSITE" id="PS50879">
    <property type="entry name" value="RNASE_H_1"/>
    <property type="match status" value="1"/>
</dbReference>
<evidence type="ECO:0000259" key="1">
    <source>
        <dbReference type="PROSITE" id="PS50879"/>
    </source>
</evidence>
<protein>
    <submittedName>
        <fullName evidence="2">Gag-Pol polyprotein</fullName>
    </submittedName>
</protein>
<name>A0A0A9XI51_LYGHE</name>
<dbReference type="SUPFAM" id="SSF53098">
    <property type="entry name" value="Ribonuclease H-like"/>
    <property type="match status" value="1"/>
</dbReference>
<dbReference type="GO" id="GO:0004523">
    <property type="term" value="F:RNA-DNA hybrid ribonuclease activity"/>
    <property type="evidence" value="ECO:0007669"/>
    <property type="project" value="InterPro"/>
</dbReference>
<dbReference type="Pfam" id="PF00075">
    <property type="entry name" value="RNase_H"/>
    <property type="match status" value="1"/>
</dbReference>
<gene>
    <name evidence="2" type="primary">gag-pol_68</name>
    <name evidence="2" type="ORF">CM83_100440</name>
</gene>
<organism evidence="2">
    <name type="scientific">Lygus hesperus</name>
    <name type="common">Western plant bug</name>
    <dbReference type="NCBI Taxonomy" id="30085"/>
    <lineage>
        <taxon>Eukaryota</taxon>
        <taxon>Metazoa</taxon>
        <taxon>Ecdysozoa</taxon>
        <taxon>Arthropoda</taxon>
        <taxon>Hexapoda</taxon>
        <taxon>Insecta</taxon>
        <taxon>Pterygota</taxon>
        <taxon>Neoptera</taxon>
        <taxon>Paraneoptera</taxon>
        <taxon>Hemiptera</taxon>
        <taxon>Heteroptera</taxon>
        <taxon>Panheteroptera</taxon>
        <taxon>Cimicomorpha</taxon>
        <taxon>Miridae</taxon>
        <taxon>Mirini</taxon>
        <taxon>Lygus</taxon>
    </lineage>
</organism>
<reference evidence="2" key="2">
    <citation type="submission" date="2014-07" db="EMBL/GenBank/DDBJ databases">
        <authorList>
            <person name="Hull J."/>
        </authorList>
    </citation>
    <scope>NUCLEOTIDE SEQUENCE</scope>
</reference>
<sequence>HASSHDEKKIVILTDSKSCVEAIGSIQKGDPIPIHLLLIVKYIEELVNKGVTIKLQWIPAHSGLIFNEQADRLASLSATHGQIDANTTSYHTDLYPTINNHGKDRWKAEYCANTGAGAWTRAIISDPLRPPWFTGRNHLDRRFITTINRIMIGHAHTNFFKHMMRKRDNPYCNYCERDLVQDIEHIFLECRKTCTTLNPFHQERQNGVAALHNYLKDGLENEKLYSDIYNMLRILEITL</sequence>
<dbReference type="EMBL" id="GBHO01025116">
    <property type="protein sequence ID" value="JAG18488.1"/>
    <property type="molecule type" value="Transcribed_RNA"/>
</dbReference>
<dbReference type="AlphaFoldDB" id="A0A0A9XI51"/>